<gene>
    <name evidence="1" type="ORF">CK203_115961</name>
</gene>
<dbReference type="EMBL" id="QGNW01001274">
    <property type="protein sequence ID" value="RVW47651.1"/>
    <property type="molecule type" value="Genomic_DNA"/>
</dbReference>
<reference evidence="1 2" key="1">
    <citation type="journal article" date="2018" name="PLoS Genet.">
        <title>Population sequencing reveals clonal diversity and ancestral inbreeding in the grapevine cultivar Chardonnay.</title>
        <authorList>
            <person name="Roach M.J."/>
            <person name="Johnson D.L."/>
            <person name="Bohlmann J."/>
            <person name="van Vuuren H.J."/>
            <person name="Jones S.J."/>
            <person name="Pretorius I.S."/>
            <person name="Schmidt S.A."/>
            <person name="Borneman A.R."/>
        </authorList>
    </citation>
    <scope>NUCLEOTIDE SEQUENCE [LARGE SCALE GENOMIC DNA]</scope>
    <source>
        <strain evidence="2">cv. Chardonnay</strain>
        <tissue evidence="1">Leaf</tissue>
    </source>
</reference>
<dbReference type="InterPro" id="IPR011990">
    <property type="entry name" value="TPR-like_helical_dom_sf"/>
</dbReference>
<sequence>MQLSIHVMAIIAQTSLGVVDSDDDDWFPLDIHEAFKEMRERKIFDVSDMYTIADVWGWTWEKELKNKPPRSWTQEWEVELAIKVIELGGTPTIGDCAMILRAAIRAPLPSAFLKVLQTTHKLGYVFGRSVLKRLKPCSPLYNEVIILCLDLGELDAAIAIVADMETSGIAVPDETLDRVISARQMIDTAATDDTSSQQ</sequence>
<proteinExistence type="predicted"/>
<protein>
    <recommendedName>
        <fullName evidence="3">Pentatricopeptide repeat-containing protein</fullName>
    </recommendedName>
</protein>
<comment type="caution">
    <text evidence="1">The sequence shown here is derived from an EMBL/GenBank/DDBJ whole genome shotgun (WGS) entry which is preliminary data.</text>
</comment>
<organism evidence="1 2">
    <name type="scientific">Vitis vinifera</name>
    <name type="common">Grape</name>
    <dbReference type="NCBI Taxonomy" id="29760"/>
    <lineage>
        <taxon>Eukaryota</taxon>
        <taxon>Viridiplantae</taxon>
        <taxon>Streptophyta</taxon>
        <taxon>Embryophyta</taxon>
        <taxon>Tracheophyta</taxon>
        <taxon>Spermatophyta</taxon>
        <taxon>Magnoliopsida</taxon>
        <taxon>eudicotyledons</taxon>
        <taxon>Gunneridae</taxon>
        <taxon>Pentapetalae</taxon>
        <taxon>rosids</taxon>
        <taxon>Vitales</taxon>
        <taxon>Vitaceae</taxon>
        <taxon>Viteae</taxon>
        <taxon>Vitis</taxon>
    </lineage>
</organism>
<dbReference type="AlphaFoldDB" id="A0A438EIW9"/>
<name>A0A438EIW9_VITVI</name>
<dbReference type="Gene3D" id="1.25.40.10">
    <property type="entry name" value="Tetratricopeptide repeat domain"/>
    <property type="match status" value="1"/>
</dbReference>
<evidence type="ECO:0008006" key="3">
    <source>
        <dbReference type="Google" id="ProtNLM"/>
    </source>
</evidence>
<accession>A0A438EIW9</accession>
<evidence type="ECO:0000313" key="1">
    <source>
        <dbReference type="EMBL" id="RVW47651.1"/>
    </source>
</evidence>
<dbReference type="Proteomes" id="UP000288805">
    <property type="component" value="Unassembled WGS sequence"/>
</dbReference>
<evidence type="ECO:0000313" key="2">
    <source>
        <dbReference type="Proteomes" id="UP000288805"/>
    </source>
</evidence>